<evidence type="ECO:0000256" key="1">
    <source>
        <dbReference type="SAM" id="SignalP"/>
    </source>
</evidence>
<proteinExistence type="predicted"/>
<feature type="chain" id="PRO_5044797342" description="Photosystem II Psb31 protein domain-containing protein" evidence="1">
    <location>
        <begin position="19"/>
        <end position="220"/>
    </location>
</feature>
<feature type="signal peptide" evidence="1">
    <location>
        <begin position="1"/>
        <end position="18"/>
    </location>
</feature>
<name>A0ABD3QD18_9STRA</name>
<accession>A0ABD3QD18</accession>
<dbReference type="AlphaFoldDB" id="A0ABD3QD18"/>
<comment type="caution">
    <text evidence="2">The sequence shown here is derived from an EMBL/GenBank/DDBJ whole genome shotgun (WGS) entry which is preliminary data.</text>
</comment>
<dbReference type="Proteomes" id="UP001516023">
    <property type="component" value="Unassembled WGS sequence"/>
</dbReference>
<keyword evidence="1" id="KW-0732">Signal</keyword>
<evidence type="ECO:0000313" key="3">
    <source>
        <dbReference type="Proteomes" id="UP001516023"/>
    </source>
</evidence>
<organism evidence="2 3">
    <name type="scientific">Cyclotella cryptica</name>
    <dbReference type="NCBI Taxonomy" id="29204"/>
    <lineage>
        <taxon>Eukaryota</taxon>
        <taxon>Sar</taxon>
        <taxon>Stramenopiles</taxon>
        <taxon>Ochrophyta</taxon>
        <taxon>Bacillariophyta</taxon>
        <taxon>Coscinodiscophyceae</taxon>
        <taxon>Thalassiosirophycidae</taxon>
        <taxon>Stephanodiscales</taxon>
        <taxon>Stephanodiscaceae</taxon>
        <taxon>Cyclotella</taxon>
    </lineage>
</organism>
<evidence type="ECO:0008006" key="4">
    <source>
        <dbReference type="Google" id="ProtNLM"/>
    </source>
</evidence>
<protein>
    <recommendedName>
        <fullName evidence="4">Photosystem II Psb31 protein domain-containing protein</fullName>
    </recommendedName>
</protein>
<sequence length="220" mass="23441">MLKKLLSIPIFSLCYASAYLVPKPSCPTSRKAFIKTCTAVVPSLIVTVATATAPKPALAFDGSGSSVYSGKGATSKAELKKSYQRRVVADVRDFKRLGEAIQKGETAGDAWVDFFIEYQRREPDSSGRTYAALVDLVGNKELSGCGILLAASFAKPGKPSEGLPSVKKYSAMAKVFDPIKAAGQKGDLSKAKETYKKASDALAAYLEAVELPPLTDALYD</sequence>
<evidence type="ECO:0000313" key="2">
    <source>
        <dbReference type="EMBL" id="KAL3797376.1"/>
    </source>
</evidence>
<dbReference type="EMBL" id="JABMIG020000055">
    <property type="protein sequence ID" value="KAL3797376.1"/>
    <property type="molecule type" value="Genomic_DNA"/>
</dbReference>
<keyword evidence="3" id="KW-1185">Reference proteome</keyword>
<gene>
    <name evidence="2" type="ORF">HJC23_010502</name>
</gene>
<reference evidence="2 3" key="1">
    <citation type="journal article" date="2020" name="G3 (Bethesda)">
        <title>Improved Reference Genome for Cyclotella cryptica CCMP332, a Model for Cell Wall Morphogenesis, Salinity Adaptation, and Lipid Production in Diatoms (Bacillariophyta).</title>
        <authorList>
            <person name="Roberts W.R."/>
            <person name="Downey K.M."/>
            <person name="Ruck E.C."/>
            <person name="Traller J.C."/>
            <person name="Alverson A.J."/>
        </authorList>
    </citation>
    <scope>NUCLEOTIDE SEQUENCE [LARGE SCALE GENOMIC DNA]</scope>
    <source>
        <strain evidence="2 3">CCMP332</strain>
    </source>
</reference>